<proteinExistence type="predicted"/>
<accession>A0A8H7RWT0</accession>
<dbReference type="AlphaFoldDB" id="A0A8H7RWT0"/>
<keyword evidence="2" id="KW-1185">Reference proteome</keyword>
<organism evidence="1 2">
    <name type="scientific">Circinella minor</name>
    <dbReference type="NCBI Taxonomy" id="1195481"/>
    <lineage>
        <taxon>Eukaryota</taxon>
        <taxon>Fungi</taxon>
        <taxon>Fungi incertae sedis</taxon>
        <taxon>Mucoromycota</taxon>
        <taxon>Mucoromycotina</taxon>
        <taxon>Mucoromycetes</taxon>
        <taxon>Mucorales</taxon>
        <taxon>Lichtheimiaceae</taxon>
        <taxon>Circinella</taxon>
    </lineage>
</organism>
<evidence type="ECO:0000313" key="2">
    <source>
        <dbReference type="Proteomes" id="UP000646827"/>
    </source>
</evidence>
<dbReference type="EMBL" id="JAEPRB010000282">
    <property type="protein sequence ID" value="KAG2217662.1"/>
    <property type="molecule type" value="Genomic_DNA"/>
</dbReference>
<dbReference type="Proteomes" id="UP000646827">
    <property type="component" value="Unassembled WGS sequence"/>
</dbReference>
<sequence length="111" mass="12595">MSDILDTHSYLCFCPFCQQRNPGRGFIVSARTYRAHQNAAIINEATIGAPSVESDDGDTRMDIDNNNYDAVNDNNVADYDYSYDEDYSNEGEYADDTTLNFFAYEGNFVRL</sequence>
<reference evidence="1 2" key="1">
    <citation type="submission" date="2020-12" db="EMBL/GenBank/DDBJ databases">
        <title>Metabolic potential, ecology and presence of endohyphal bacteria is reflected in genomic diversity of Mucoromycotina.</title>
        <authorList>
            <person name="Muszewska A."/>
            <person name="Okrasinska A."/>
            <person name="Steczkiewicz K."/>
            <person name="Drgas O."/>
            <person name="Orlowska M."/>
            <person name="Perlinska-Lenart U."/>
            <person name="Aleksandrzak-Piekarczyk T."/>
            <person name="Szatraj K."/>
            <person name="Zielenkiewicz U."/>
            <person name="Pilsyk S."/>
            <person name="Malc E."/>
            <person name="Mieczkowski P."/>
            <person name="Kruszewska J.S."/>
            <person name="Biernat P."/>
            <person name="Pawlowska J."/>
        </authorList>
    </citation>
    <scope>NUCLEOTIDE SEQUENCE [LARGE SCALE GENOMIC DNA]</scope>
    <source>
        <strain evidence="1 2">CBS 142.35</strain>
    </source>
</reference>
<gene>
    <name evidence="1" type="ORF">INT45_000792</name>
</gene>
<evidence type="ECO:0000313" key="1">
    <source>
        <dbReference type="EMBL" id="KAG2217662.1"/>
    </source>
</evidence>
<comment type="caution">
    <text evidence="1">The sequence shown here is derived from an EMBL/GenBank/DDBJ whole genome shotgun (WGS) entry which is preliminary data.</text>
</comment>
<protein>
    <submittedName>
        <fullName evidence="1">Uncharacterized protein</fullName>
    </submittedName>
</protein>
<name>A0A8H7RWT0_9FUNG</name>